<evidence type="ECO:0000313" key="1">
    <source>
        <dbReference type="EMBL" id="AJW71036.1"/>
    </source>
</evidence>
<dbReference type="EMBL" id="CP011070">
    <property type="protein sequence ID" value="AJW71036.1"/>
    <property type="molecule type" value="Genomic_DNA"/>
</dbReference>
<dbReference type="STRING" id="1580092.NADRNF5_1350"/>
<dbReference type="Proteomes" id="UP000032408">
    <property type="component" value="Chromosome"/>
</dbReference>
<reference evidence="2" key="1">
    <citation type="submission" date="2015-03" db="EMBL/GenBank/DDBJ databases">
        <title>Characterization of two novel Thaumarchaeota isolated from the Northern Adriatic Sea.</title>
        <authorList>
            <person name="Bayer B."/>
            <person name="Vojvoda J."/>
            <person name="Offre P."/>
            <person name="Srivastava A."/>
            <person name="Elisabeth N."/>
            <person name="Garcia J.A.L."/>
            <person name="Schleper C."/>
            <person name="Herndl G.J."/>
        </authorList>
    </citation>
    <scope>NUCLEOTIDE SEQUENCE [LARGE SCALE GENOMIC DNA]</scope>
    <source>
        <strain evidence="2">NF5</strain>
    </source>
</reference>
<keyword evidence="2" id="KW-1185">Reference proteome</keyword>
<dbReference type="GeneID" id="24820539"/>
<sequence>MDYIENAIYKEIKKHNSLRWGELKKLVVPKTCSDRPFRETLKRMVKNKIVVRTQVDKQNVHYATKSSKLSESLIAFLSDYELKKLEEHLNLYDKKNIKLNALQRANSFSSFMKVIGGIELFWKEFFEQFPSIKNKQFEKKFEKLKDRFYELYLTDESKPDEWSEIFASIYSNESSVWYKEIQKTLK</sequence>
<accession>A0A0D5C2U3</accession>
<dbReference type="KEGG" id="nin:NADRNF5_1350"/>
<reference evidence="1 2" key="2">
    <citation type="journal article" date="2016" name="ISME J.">
        <title>Physiological and genomic characterization of two novel marine thaumarchaeal strains indicates niche differentiation.</title>
        <authorList>
            <person name="Bayer B."/>
            <person name="Vojvoda J."/>
            <person name="Offre P."/>
            <person name="Alves R.J."/>
            <person name="Elisabeth N.H."/>
            <person name="Garcia J.A."/>
            <person name="Volland J.M."/>
            <person name="Srivastava A."/>
            <person name="Schleper C."/>
            <person name="Herndl G.J."/>
        </authorList>
    </citation>
    <scope>NUCLEOTIDE SEQUENCE [LARGE SCALE GENOMIC DNA]</scope>
    <source>
        <strain evidence="1 2">NF5</strain>
    </source>
</reference>
<protein>
    <submittedName>
        <fullName evidence="1">Uncharacterized protein</fullName>
    </submittedName>
</protein>
<dbReference type="HOGENOM" id="CLU_1451359_0_0_2"/>
<dbReference type="AlphaFoldDB" id="A0A0D5C2U3"/>
<proteinExistence type="predicted"/>
<evidence type="ECO:0000313" key="2">
    <source>
        <dbReference type="Proteomes" id="UP000032408"/>
    </source>
</evidence>
<name>A0A0D5C2U3_9ARCH</name>
<gene>
    <name evidence="1" type="ORF">NADRNF5_1350</name>
</gene>
<dbReference type="RefSeq" id="WP_048116304.1">
    <property type="nucleotide sequence ID" value="NZ_CP011070.1"/>
</dbReference>
<organism evidence="1 2">
    <name type="scientific">Nitrosopumilus adriaticus</name>
    <dbReference type="NCBI Taxonomy" id="1580092"/>
    <lineage>
        <taxon>Archaea</taxon>
        <taxon>Nitrososphaerota</taxon>
        <taxon>Nitrososphaeria</taxon>
        <taxon>Nitrosopumilales</taxon>
        <taxon>Nitrosopumilaceae</taxon>
        <taxon>Nitrosopumilus</taxon>
    </lineage>
</organism>